<keyword evidence="2" id="KW-1185">Reference proteome</keyword>
<evidence type="ECO:0000313" key="2">
    <source>
        <dbReference type="Proteomes" id="UP000887159"/>
    </source>
</evidence>
<protein>
    <submittedName>
        <fullName evidence="1">Uncharacterized protein</fullName>
    </submittedName>
</protein>
<dbReference type="Proteomes" id="UP000887159">
    <property type="component" value="Unassembled WGS sequence"/>
</dbReference>
<organism evidence="1 2">
    <name type="scientific">Trichonephila clavipes</name>
    <name type="common">Golden silk orbweaver</name>
    <name type="synonym">Nephila clavipes</name>
    <dbReference type="NCBI Taxonomy" id="2585209"/>
    <lineage>
        <taxon>Eukaryota</taxon>
        <taxon>Metazoa</taxon>
        <taxon>Ecdysozoa</taxon>
        <taxon>Arthropoda</taxon>
        <taxon>Chelicerata</taxon>
        <taxon>Arachnida</taxon>
        <taxon>Araneae</taxon>
        <taxon>Araneomorphae</taxon>
        <taxon>Entelegynae</taxon>
        <taxon>Araneoidea</taxon>
        <taxon>Nephilidae</taxon>
        <taxon>Trichonephila</taxon>
    </lineage>
</organism>
<accession>A0A8X6SL09</accession>
<sequence>MRMDCEGNDKFELHKVFKEANVLKSIKLSQLRYACDICRIDPSSSTFRICNYKPIGTRGRPKLRWTDCVEDAFKVLKVTNRKTAPKRRLEWKGVF</sequence>
<proteinExistence type="predicted"/>
<gene>
    <name evidence="1" type="ORF">TNCV_1571971</name>
</gene>
<reference evidence="1" key="1">
    <citation type="submission" date="2020-08" db="EMBL/GenBank/DDBJ databases">
        <title>Multicomponent nature underlies the extraordinary mechanical properties of spider dragline silk.</title>
        <authorList>
            <person name="Kono N."/>
            <person name="Nakamura H."/>
            <person name="Mori M."/>
            <person name="Yoshida Y."/>
            <person name="Ohtoshi R."/>
            <person name="Malay A.D."/>
            <person name="Moran D.A.P."/>
            <person name="Tomita M."/>
            <person name="Numata K."/>
            <person name="Arakawa K."/>
        </authorList>
    </citation>
    <scope>NUCLEOTIDE SEQUENCE</scope>
</reference>
<dbReference type="AlphaFoldDB" id="A0A8X6SL09"/>
<evidence type="ECO:0000313" key="1">
    <source>
        <dbReference type="EMBL" id="GFY15386.1"/>
    </source>
</evidence>
<name>A0A8X6SL09_TRICX</name>
<dbReference type="EMBL" id="BMAU01021334">
    <property type="protein sequence ID" value="GFY15386.1"/>
    <property type="molecule type" value="Genomic_DNA"/>
</dbReference>
<comment type="caution">
    <text evidence="1">The sequence shown here is derived from an EMBL/GenBank/DDBJ whole genome shotgun (WGS) entry which is preliminary data.</text>
</comment>